<dbReference type="CDD" id="cd03349">
    <property type="entry name" value="LbH_XAT"/>
    <property type="match status" value="1"/>
</dbReference>
<name>A0AAW5LIK6_MAMSC</name>
<evidence type="ECO:0000313" key="2">
    <source>
        <dbReference type="Proteomes" id="UP001204068"/>
    </source>
</evidence>
<organism evidence="1 2">
    <name type="scientific">Mammaliicoccus sciuri</name>
    <name type="common">Staphylococcus sciuri</name>
    <dbReference type="NCBI Taxonomy" id="1296"/>
    <lineage>
        <taxon>Bacteria</taxon>
        <taxon>Bacillati</taxon>
        <taxon>Bacillota</taxon>
        <taxon>Bacilli</taxon>
        <taxon>Bacillales</taxon>
        <taxon>Staphylococcaceae</taxon>
        <taxon>Mammaliicoccus</taxon>
    </lineage>
</organism>
<dbReference type="Gene3D" id="2.160.10.10">
    <property type="entry name" value="Hexapeptide repeat proteins"/>
    <property type="match status" value="1"/>
</dbReference>
<accession>A0AAW5LIK6</accession>
<dbReference type="PANTHER" id="PTHR43300">
    <property type="entry name" value="ACETYLTRANSFERASE"/>
    <property type="match status" value="1"/>
</dbReference>
<dbReference type="AlphaFoldDB" id="A0AAW5LIK6"/>
<evidence type="ECO:0000313" key="1">
    <source>
        <dbReference type="EMBL" id="MCQ9305095.1"/>
    </source>
</evidence>
<reference evidence="1" key="1">
    <citation type="submission" date="2022-07" db="EMBL/GenBank/DDBJ databases">
        <title>Bacterial species isolated from the porcine tonsil microbiota.</title>
        <authorList>
            <person name="Oliveira I.M.F."/>
        </authorList>
    </citation>
    <scope>NUCLEOTIDE SEQUENCE</scope>
    <source>
        <strain evidence="1">8QC2O2</strain>
    </source>
</reference>
<dbReference type="Proteomes" id="UP001204068">
    <property type="component" value="Unassembled WGS sequence"/>
</dbReference>
<gene>
    <name evidence="1" type="ORF">NQ032_15930</name>
</gene>
<dbReference type="PANTHER" id="PTHR43300:SF11">
    <property type="entry name" value="ACETYLTRANSFERASE RV3034C-RELATED"/>
    <property type="match status" value="1"/>
</dbReference>
<sequence>MKTRLDQVLECYLNGREIAVWGSPTRLLLRTLKQYKFHIAEIVDPKKHYVVLVNEDDLCDFLIDEQSKHFKHVDDYLTFNDLGGELPFEWECFGVKIGRQTYFGEAVAGACQEGYIESIGQFTSINGTAEIAVDHQHNMTFVSDDIQNFFTDKNMDLFRNKYLADPKHPYATNKCRITIGSDVWIGAYSFINASKVKSIGDGAIIGAGAVVLEDVPPYAVVVGIPAKVKRYRYSPEMINTLLCVKWWDWTIEEINANADALISPEIFMARFGNC</sequence>
<dbReference type="EMBL" id="JANILD010000013">
    <property type="protein sequence ID" value="MCQ9305095.1"/>
    <property type="molecule type" value="Genomic_DNA"/>
</dbReference>
<dbReference type="RefSeq" id="WP_257099652.1">
    <property type="nucleotide sequence ID" value="NZ_JANILD010000013.1"/>
</dbReference>
<dbReference type="InterPro" id="IPR050179">
    <property type="entry name" value="Trans_hexapeptide_repeat"/>
</dbReference>
<dbReference type="InterPro" id="IPR011004">
    <property type="entry name" value="Trimer_LpxA-like_sf"/>
</dbReference>
<comment type="caution">
    <text evidence="1">The sequence shown here is derived from an EMBL/GenBank/DDBJ whole genome shotgun (WGS) entry which is preliminary data.</text>
</comment>
<protein>
    <submittedName>
        <fullName evidence="1">CatB-related O-acetyltransferase</fullName>
    </submittedName>
</protein>
<dbReference type="SUPFAM" id="SSF51161">
    <property type="entry name" value="Trimeric LpxA-like enzymes"/>
    <property type="match status" value="1"/>
</dbReference>
<proteinExistence type="predicted"/>